<keyword evidence="3" id="KW-0520">NAD</keyword>
<dbReference type="InterPro" id="IPR036291">
    <property type="entry name" value="NAD(P)-bd_dom_sf"/>
</dbReference>
<dbReference type="NCBIfam" id="NF000940">
    <property type="entry name" value="PRK00094.1-2"/>
    <property type="match status" value="1"/>
</dbReference>
<evidence type="ECO:0000256" key="1">
    <source>
        <dbReference type="ARBA" id="ARBA00011009"/>
    </source>
</evidence>
<dbReference type="EC" id="1.1.1.94" evidence="6"/>
<dbReference type="SUPFAM" id="SSF51735">
    <property type="entry name" value="NAD(P)-binding Rossmann-fold domains"/>
    <property type="match status" value="1"/>
</dbReference>
<keyword evidence="2 6" id="KW-0560">Oxidoreductase</keyword>
<dbReference type="GO" id="GO:0047952">
    <property type="term" value="F:glycerol-3-phosphate dehydrogenase [NAD(P)+] activity"/>
    <property type="evidence" value="ECO:0007669"/>
    <property type="project" value="UniProtKB-EC"/>
</dbReference>
<organism evidence="6">
    <name type="scientific">hydrothermal vent metagenome</name>
    <dbReference type="NCBI Taxonomy" id="652676"/>
    <lineage>
        <taxon>unclassified sequences</taxon>
        <taxon>metagenomes</taxon>
        <taxon>ecological metagenomes</taxon>
    </lineage>
</organism>
<protein>
    <submittedName>
        <fullName evidence="6">Glycerol-3-phosphate dehydrogenase [NAD(P)+]</fullName>
        <ecNumber evidence="6">1.1.1.94</ecNumber>
    </submittedName>
</protein>
<evidence type="ECO:0000313" key="6">
    <source>
        <dbReference type="EMBL" id="VAW79229.1"/>
    </source>
</evidence>
<evidence type="ECO:0000256" key="3">
    <source>
        <dbReference type="ARBA" id="ARBA00023027"/>
    </source>
</evidence>
<dbReference type="FunFam" id="1.10.1040.10:FF:000001">
    <property type="entry name" value="Glycerol-3-phosphate dehydrogenase [NAD(P)+]"/>
    <property type="match status" value="1"/>
</dbReference>
<dbReference type="PANTHER" id="PTHR11728:SF1">
    <property type="entry name" value="GLYCEROL-3-PHOSPHATE DEHYDROGENASE [NAD(+)] 2, CHLOROPLASTIC"/>
    <property type="match status" value="1"/>
</dbReference>
<dbReference type="PROSITE" id="PS00957">
    <property type="entry name" value="NAD_G3PDH"/>
    <property type="match status" value="1"/>
</dbReference>
<dbReference type="InterPro" id="IPR013328">
    <property type="entry name" value="6PGD_dom2"/>
</dbReference>
<dbReference type="HAMAP" id="MF_00394">
    <property type="entry name" value="NAD_Glyc3P_dehydrog"/>
    <property type="match status" value="1"/>
</dbReference>
<proteinExistence type="inferred from homology"/>
<feature type="domain" description="Glycerol-3-phosphate dehydrogenase NAD-dependent C-terminal" evidence="5">
    <location>
        <begin position="183"/>
        <end position="324"/>
    </location>
</feature>
<sequence>MVKNNSQTIGIVGAGSWGTALAMLFANNGVPSILYGKNPDVLNDIKNNRRNQQYLPDVPVPDSLQLAWSLADLARADIILLAIPSHVFRSVLEKIRDILPHIKKIVWASKGLEQGSHKLLHQVAQEVYPHKLETAVLSGPTFAYEVAQHMPAAVTIASTDDAFANTLAALCHCDHFRAYTSRDIIGVQIAGAVKNVLAVGAGIADGLNFGANARAALITRGLAEIIRLGTHLGADAQTFMGLAGLGDLVLTCTDNLSRNRRFGLAIANGDSHEQAQKTIGQVVEGINTAKVVYNLACDSEISMPITEQVYRVIHKNADPREAVQSLFLRDLKAEIE</sequence>
<dbReference type="PIRSF" id="PIRSF000114">
    <property type="entry name" value="Glycerol-3-P_dh"/>
    <property type="match status" value="1"/>
</dbReference>
<dbReference type="Gene3D" id="1.10.1040.10">
    <property type="entry name" value="N-(1-d-carboxylethyl)-l-norvaline Dehydrogenase, domain 2"/>
    <property type="match status" value="1"/>
</dbReference>
<dbReference type="GO" id="GO:0005975">
    <property type="term" value="P:carbohydrate metabolic process"/>
    <property type="evidence" value="ECO:0007669"/>
    <property type="project" value="InterPro"/>
</dbReference>
<dbReference type="GO" id="GO:0051287">
    <property type="term" value="F:NAD binding"/>
    <property type="evidence" value="ECO:0007669"/>
    <property type="project" value="InterPro"/>
</dbReference>
<dbReference type="PANTHER" id="PTHR11728">
    <property type="entry name" value="GLYCEROL-3-PHOSPHATE DEHYDROGENASE"/>
    <property type="match status" value="1"/>
</dbReference>
<evidence type="ECO:0000256" key="2">
    <source>
        <dbReference type="ARBA" id="ARBA00023002"/>
    </source>
</evidence>
<dbReference type="SUPFAM" id="SSF48179">
    <property type="entry name" value="6-phosphogluconate dehydrogenase C-terminal domain-like"/>
    <property type="match status" value="1"/>
</dbReference>
<gene>
    <name evidence="6" type="ORF">MNBD_GAMMA12-435</name>
</gene>
<dbReference type="FunFam" id="3.40.50.720:FF:000019">
    <property type="entry name" value="Glycerol-3-phosphate dehydrogenase [NAD(P)+]"/>
    <property type="match status" value="1"/>
</dbReference>
<evidence type="ECO:0000259" key="4">
    <source>
        <dbReference type="Pfam" id="PF01210"/>
    </source>
</evidence>
<dbReference type="InterPro" id="IPR011128">
    <property type="entry name" value="G3P_DH_NAD-dep_N"/>
</dbReference>
<feature type="domain" description="Glycerol-3-phosphate dehydrogenase NAD-dependent N-terminal" evidence="4">
    <location>
        <begin position="9"/>
        <end position="163"/>
    </location>
</feature>
<reference evidence="6" key="1">
    <citation type="submission" date="2018-06" db="EMBL/GenBank/DDBJ databases">
        <authorList>
            <person name="Zhirakovskaya E."/>
        </authorList>
    </citation>
    <scope>NUCLEOTIDE SEQUENCE</scope>
</reference>
<dbReference type="NCBIfam" id="NF000942">
    <property type="entry name" value="PRK00094.1-4"/>
    <property type="match status" value="1"/>
</dbReference>
<dbReference type="AlphaFoldDB" id="A0A3B0YYE4"/>
<dbReference type="PRINTS" id="PR00077">
    <property type="entry name" value="GPDHDRGNASE"/>
</dbReference>
<evidence type="ECO:0000259" key="5">
    <source>
        <dbReference type="Pfam" id="PF07479"/>
    </source>
</evidence>
<dbReference type="InterPro" id="IPR006109">
    <property type="entry name" value="G3P_DH_NAD-dep_C"/>
</dbReference>
<dbReference type="GO" id="GO:0005829">
    <property type="term" value="C:cytosol"/>
    <property type="evidence" value="ECO:0007669"/>
    <property type="project" value="TreeGrafter"/>
</dbReference>
<name>A0A3B0YYE4_9ZZZZ</name>
<dbReference type="InterPro" id="IPR006168">
    <property type="entry name" value="G3P_DH_NAD-dep"/>
</dbReference>
<dbReference type="EMBL" id="UOFL01000171">
    <property type="protein sequence ID" value="VAW79229.1"/>
    <property type="molecule type" value="Genomic_DNA"/>
</dbReference>
<dbReference type="Gene3D" id="3.40.50.720">
    <property type="entry name" value="NAD(P)-binding Rossmann-like Domain"/>
    <property type="match status" value="1"/>
</dbReference>
<dbReference type="GO" id="GO:0046474">
    <property type="term" value="P:glycerophospholipid biosynthetic process"/>
    <property type="evidence" value="ECO:0007669"/>
    <property type="project" value="TreeGrafter"/>
</dbReference>
<accession>A0A3B0YYE4</accession>
<comment type="similarity">
    <text evidence="1">Belongs to the NAD-dependent glycerol-3-phosphate dehydrogenase family.</text>
</comment>
<dbReference type="InterPro" id="IPR008927">
    <property type="entry name" value="6-PGluconate_DH-like_C_sf"/>
</dbReference>
<dbReference type="Pfam" id="PF01210">
    <property type="entry name" value="NAD_Gly3P_dh_N"/>
    <property type="match status" value="1"/>
</dbReference>
<dbReference type="GO" id="GO:0046168">
    <property type="term" value="P:glycerol-3-phosphate catabolic process"/>
    <property type="evidence" value="ECO:0007669"/>
    <property type="project" value="InterPro"/>
</dbReference>
<dbReference type="Pfam" id="PF07479">
    <property type="entry name" value="NAD_Gly3P_dh_C"/>
    <property type="match status" value="1"/>
</dbReference>